<dbReference type="GO" id="GO:0006313">
    <property type="term" value="P:DNA transposition"/>
    <property type="evidence" value="ECO:0007669"/>
    <property type="project" value="InterPro"/>
</dbReference>
<evidence type="ECO:0000313" key="2">
    <source>
        <dbReference type="EMBL" id="TET44486.1"/>
    </source>
</evidence>
<dbReference type="GO" id="GO:0004803">
    <property type="term" value="F:transposase activity"/>
    <property type="evidence" value="ECO:0007669"/>
    <property type="project" value="InterPro"/>
</dbReference>
<organism evidence="2 3">
    <name type="scientific">candidate division TA06 bacterium</name>
    <dbReference type="NCBI Taxonomy" id="2250710"/>
    <lineage>
        <taxon>Bacteria</taxon>
        <taxon>Bacteria division TA06</taxon>
    </lineage>
</organism>
<gene>
    <name evidence="2" type="ORF">E3J62_10255</name>
</gene>
<name>A0A523UPQ0_UNCT6</name>
<evidence type="ECO:0000313" key="3">
    <source>
        <dbReference type="Proteomes" id="UP000315525"/>
    </source>
</evidence>
<dbReference type="Pfam" id="PF01797">
    <property type="entry name" value="Y1_Tnp"/>
    <property type="match status" value="1"/>
</dbReference>
<dbReference type="GO" id="GO:0003677">
    <property type="term" value="F:DNA binding"/>
    <property type="evidence" value="ECO:0007669"/>
    <property type="project" value="InterPro"/>
</dbReference>
<dbReference type="EMBL" id="SOJN01000123">
    <property type="protein sequence ID" value="TET44486.1"/>
    <property type="molecule type" value="Genomic_DNA"/>
</dbReference>
<accession>A0A523UPQ0</accession>
<sequence length="310" mass="35866">MVGWASASVTCHPKVVSCDQDRIQKSIVARRPRLIGEGLYHHVYAWGNDRHPVFKADAHFEKYLKYLELYGSLCEIHIIAYGLMDWHIHLFLLDWHARLSEFMDRLHGDYAQFFNRVTGRVGHVFGERFKNKIVQSDSYGVWLSRYIHRQAVEAGLVSDPKDYKWTSYGDYLRLVPKGFVKPGVILDQFGRGKVGRRRYKQFAQSENDGPVNWTETRESVIGDDEFVEFVEVSKCRAKERNLDVKNLIVAVSRQLGVTSELVLNPRGRVQRKLRHEAFRILVDDYHFSISQVARAFGVFPNAVASALKKH</sequence>
<dbReference type="PANTHER" id="PTHR34322">
    <property type="entry name" value="TRANSPOSASE, Y1_TNP DOMAIN-CONTAINING"/>
    <property type="match status" value="1"/>
</dbReference>
<comment type="caution">
    <text evidence="2">The sequence shown here is derived from an EMBL/GenBank/DDBJ whole genome shotgun (WGS) entry which is preliminary data.</text>
</comment>
<dbReference type="SUPFAM" id="SSF143422">
    <property type="entry name" value="Transposase IS200-like"/>
    <property type="match status" value="1"/>
</dbReference>
<dbReference type="PANTHER" id="PTHR34322:SF2">
    <property type="entry name" value="TRANSPOSASE IS200-LIKE DOMAIN-CONTAINING PROTEIN"/>
    <property type="match status" value="1"/>
</dbReference>
<protein>
    <recommendedName>
        <fullName evidence="1">Transposase IS200-like domain-containing protein</fullName>
    </recommendedName>
</protein>
<reference evidence="2 3" key="1">
    <citation type="submission" date="2019-03" db="EMBL/GenBank/DDBJ databases">
        <title>Metabolic potential of uncultured bacteria and archaea associated with petroleum seepage in deep-sea sediments.</title>
        <authorList>
            <person name="Dong X."/>
            <person name="Hubert C."/>
        </authorList>
    </citation>
    <scope>NUCLEOTIDE SEQUENCE [LARGE SCALE GENOMIC DNA]</scope>
    <source>
        <strain evidence="2">E44_bin18</strain>
    </source>
</reference>
<dbReference type="SMART" id="SM01321">
    <property type="entry name" value="Y1_Tnp"/>
    <property type="match status" value="1"/>
</dbReference>
<dbReference type="InterPro" id="IPR036515">
    <property type="entry name" value="Transposase_17_sf"/>
</dbReference>
<dbReference type="Gene3D" id="3.30.70.1290">
    <property type="entry name" value="Transposase IS200-like"/>
    <property type="match status" value="1"/>
</dbReference>
<feature type="domain" description="Transposase IS200-like" evidence="1">
    <location>
        <begin position="36"/>
        <end position="150"/>
    </location>
</feature>
<dbReference type="AlphaFoldDB" id="A0A523UPQ0"/>
<dbReference type="Proteomes" id="UP000315525">
    <property type="component" value="Unassembled WGS sequence"/>
</dbReference>
<dbReference type="InterPro" id="IPR002686">
    <property type="entry name" value="Transposase_17"/>
</dbReference>
<proteinExistence type="predicted"/>
<evidence type="ECO:0000259" key="1">
    <source>
        <dbReference type="SMART" id="SM01321"/>
    </source>
</evidence>